<dbReference type="PANTHER" id="PTHR33939:SF1">
    <property type="entry name" value="DUF4371 DOMAIN-CONTAINING PROTEIN"/>
    <property type="match status" value="1"/>
</dbReference>
<dbReference type="Gene3D" id="3.30.420.10">
    <property type="entry name" value="Ribonuclease H-like superfamily/Ribonuclease H"/>
    <property type="match status" value="1"/>
</dbReference>
<gene>
    <name evidence="2" type="ORF">Zmor_013562</name>
</gene>
<dbReference type="AlphaFoldDB" id="A0AA38IE76"/>
<protein>
    <recommendedName>
        <fullName evidence="1">Tc1-like transposase DDE domain-containing protein</fullName>
    </recommendedName>
</protein>
<dbReference type="Pfam" id="PF13358">
    <property type="entry name" value="DDE_3"/>
    <property type="match status" value="1"/>
</dbReference>
<evidence type="ECO:0000313" key="2">
    <source>
        <dbReference type="EMBL" id="KAJ3654370.1"/>
    </source>
</evidence>
<feature type="domain" description="Tc1-like transposase DDE" evidence="1">
    <location>
        <begin position="106"/>
        <end position="233"/>
    </location>
</feature>
<name>A0AA38IE76_9CUCU</name>
<reference evidence="2" key="1">
    <citation type="journal article" date="2023" name="G3 (Bethesda)">
        <title>Whole genome assemblies of Zophobas morio and Tenebrio molitor.</title>
        <authorList>
            <person name="Kaur S."/>
            <person name="Stinson S.A."/>
            <person name="diCenzo G.C."/>
        </authorList>
    </citation>
    <scope>NUCLEOTIDE SEQUENCE</scope>
    <source>
        <strain evidence="2">QUZm001</strain>
    </source>
</reference>
<dbReference type="GO" id="GO:0003676">
    <property type="term" value="F:nucleic acid binding"/>
    <property type="evidence" value="ECO:0007669"/>
    <property type="project" value="InterPro"/>
</dbReference>
<dbReference type="InterPro" id="IPR038717">
    <property type="entry name" value="Tc1-like_DDE_dom"/>
</dbReference>
<evidence type="ECO:0000259" key="1">
    <source>
        <dbReference type="Pfam" id="PF13358"/>
    </source>
</evidence>
<dbReference type="Proteomes" id="UP001168821">
    <property type="component" value="Unassembled WGS sequence"/>
</dbReference>
<comment type="caution">
    <text evidence="2">The sequence shown here is derived from an EMBL/GenBank/DDBJ whole genome shotgun (WGS) entry which is preliminary data.</text>
</comment>
<evidence type="ECO:0000313" key="3">
    <source>
        <dbReference type="Proteomes" id="UP001168821"/>
    </source>
</evidence>
<organism evidence="2 3">
    <name type="scientific">Zophobas morio</name>
    <dbReference type="NCBI Taxonomy" id="2755281"/>
    <lineage>
        <taxon>Eukaryota</taxon>
        <taxon>Metazoa</taxon>
        <taxon>Ecdysozoa</taxon>
        <taxon>Arthropoda</taxon>
        <taxon>Hexapoda</taxon>
        <taxon>Insecta</taxon>
        <taxon>Pterygota</taxon>
        <taxon>Neoptera</taxon>
        <taxon>Endopterygota</taxon>
        <taxon>Coleoptera</taxon>
        <taxon>Polyphaga</taxon>
        <taxon>Cucujiformia</taxon>
        <taxon>Tenebrionidae</taxon>
        <taxon>Zophobas</taxon>
    </lineage>
</organism>
<dbReference type="EMBL" id="JALNTZ010000004">
    <property type="protein sequence ID" value="KAJ3654370.1"/>
    <property type="molecule type" value="Genomic_DNA"/>
</dbReference>
<accession>A0AA38IE76</accession>
<keyword evidence="3" id="KW-1185">Reference proteome</keyword>
<sequence length="306" mass="35740">MGFRWKKTSDNRKALVESYDIRLKRIEFVRKITQYRQEGRTIVYEDETYIHSSHTQSKDWVDDKNLSLKKPISKGQRLIIVHAGYESGFIENGLLIFKSESKSGDYHNDMNSANFEKWIRNQLLPNLPPRSVLVLDNASYHNVRNTKDPISASRKADMIAFLRQNKIPHNPQETKPELYNLVKLYKTKSPDYRFDKLLKEHGHDILRLPPYSPEFNPIENIWGVVKNWVATNNTTFKLNDVERLVRKKIAELSPEIWRKTCEKVLKIETDFIQKQHVFDAALESLSFTVHTGSLDEDCDSSDDDSV</sequence>
<proteinExistence type="predicted"/>
<dbReference type="PANTHER" id="PTHR33939">
    <property type="entry name" value="PROTEIN CBG22215"/>
    <property type="match status" value="1"/>
</dbReference>
<dbReference type="InterPro" id="IPR036397">
    <property type="entry name" value="RNaseH_sf"/>
</dbReference>